<dbReference type="Gene3D" id="1.10.630.10">
    <property type="entry name" value="Cytochrome P450"/>
    <property type="match status" value="1"/>
</dbReference>
<keyword evidence="8" id="KW-0472">Membrane</keyword>
<dbReference type="GO" id="GO:0004497">
    <property type="term" value="F:monooxygenase activity"/>
    <property type="evidence" value="ECO:0007669"/>
    <property type="project" value="UniProtKB-KW"/>
</dbReference>
<evidence type="ECO:0000256" key="8">
    <source>
        <dbReference type="SAM" id="Phobius"/>
    </source>
</evidence>
<dbReference type="PANTHER" id="PTHR24289:SF1">
    <property type="entry name" value="STEROID 17-ALPHA-HYDROXYLASE_17,20 LYASE"/>
    <property type="match status" value="1"/>
</dbReference>
<keyword evidence="8" id="KW-1133">Transmembrane helix</keyword>
<keyword evidence="8" id="KW-0812">Transmembrane</keyword>
<evidence type="ECO:0000256" key="7">
    <source>
        <dbReference type="SAM" id="MobiDB-lite"/>
    </source>
</evidence>
<dbReference type="InterPro" id="IPR036396">
    <property type="entry name" value="Cyt_P450_sf"/>
</dbReference>
<sequence>MDSTERTVYIEERDAGTLLITLVSTSLLVALAVWVQRNRKHTQAKVPFPPGPWGLPLLGYLPFLRRKQHIIFRDLAYRYGPLFSVRLGAVNVVILNSYESIREAFSKKQLLARTSSLFLKQAGVSGIMTLNGTPWIDNRKYCVRLISSTAYGQKDMETQVQEEIEYLIGKISDVKGRPIPAEQYLLPSVSNNVSALVFGHRYDFDDPKRKMLDGILDTGMRCLAAGAVITFMPRGFRTLTTMCFTRFGALKQLVQKLTKFICQEEGLGGKEPREPRENNFVDGYLQLISEHNEDLNTSFNNNMHNPPLESSQSCRQGGHGAAKSTGGNRQGDVRVGGHPLGRTAMTCLIPWPPSGRCIGGGPSS</sequence>
<keyword evidence="6" id="KW-0503">Monooxygenase</keyword>
<accession>V5HAT3</accession>
<evidence type="ECO:0000256" key="5">
    <source>
        <dbReference type="ARBA" id="ARBA00023004"/>
    </source>
</evidence>
<feature type="region of interest" description="Disordered" evidence="7">
    <location>
        <begin position="299"/>
        <end position="337"/>
    </location>
</feature>
<evidence type="ECO:0000313" key="9">
    <source>
        <dbReference type="EMBL" id="JAB70228.1"/>
    </source>
</evidence>
<keyword evidence="4" id="KW-0560">Oxidoreductase</keyword>
<reference evidence="9" key="1">
    <citation type="journal article" date="2015" name="Sci. Rep.">
        <title>Tissue- and time-dependent transcription in Ixodes ricinus salivary glands and midguts when blood feeding on the vertebrate host.</title>
        <authorList>
            <person name="Kotsyfakis M."/>
            <person name="Schwarz A."/>
            <person name="Erhart J."/>
            <person name="Ribeiro J.M."/>
        </authorList>
    </citation>
    <scope>NUCLEOTIDE SEQUENCE</scope>
    <source>
        <tissue evidence="9">Salivary gland and midgut</tissue>
    </source>
</reference>
<organism evidence="9">
    <name type="scientific">Ixodes ricinus</name>
    <name type="common">Common tick</name>
    <name type="synonym">Acarus ricinus</name>
    <dbReference type="NCBI Taxonomy" id="34613"/>
    <lineage>
        <taxon>Eukaryota</taxon>
        <taxon>Metazoa</taxon>
        <taxon>Ecdysozoa</taxon>
        <taxon>Arthropoda</taxon>
        <taxon>Chelicerata</taxon>
        <taxon>Arachnida</taxon>
        <taxon>Acari</taxon>
        <taxon>Parasitiformes</taxon>
        <taxon>Ixodida</taxon>
        <taxon>Ixodoidea</taxon>
        <taxon>Ixodidae</taxon>
        <taxon>Ixodinae</taxon>
        <taxon>Ixodes</taxon>
    </lineage>
</organism>
<dbReference type="PRINTS" id="PR00463">
    <property type="entry name" value="EP450I"/>
</dbReference>
<dbReference type="InterPro" id="IPR001128">
    <property type="entry name" value="Cyt_P450"/>
</dbReference>
<evidence type="ECO:0000256" key="6">
    <source>
        <dbReference type="ARBA" id="ARBA00023033"/>
    </source>
</evidence>
<keyword evidence="2" id="KW-0349">Heme</keyword>
<dbReference type="SUPFAM" id="SSF48264">
    <property type="entry name" value="Cytochrome P450"/>
    <property type="match status" value="1"/>
</dbReference>
<protein>
    <submittedName>
        <fullName evidence="9">Putative cytochrome p450 cyp2 subfamily protein</fullName>
    </submittedName>
</protein>
<dbReference type="FunFam" id="1.10.630.10:FF:000240">
    <property type="entry name" value="Cytochrome P450, putative"/>
    <property type="match status" value="1"/>
</dbReference>
<comment type="similarity">
    <text evidence="1">Belongs to the cytochrome P450 family.</text>
</comment>
<dbReference type="EMBL" id="GANP01014240">
    <property type="protein sequence ID" value="JAB70228.1"/>
    <property type="molecule type" value="mRNA"/>
</dbReference>
<proteinExistence type="evidence at transcript level"/>
<keyword evidence="3" id="KW-0479">Metal-binding</keyword>
<evidence type="ECO:0000256" key="3">
    <source>
        <dbReference type="ARBA" id="ARBA00022723"/>
    </source>
</evidence>
<dbReference type="Pfam" id="PF00067">
    <property type="entry name" value="p450"/>
    <property type="match status" value="1"/>
</dbReference>
<dbReference type="AlphaFoldDB" id="V5HAT3"/>
<dbReference type="GO" id="GO:0005506">
    <property type="term" value="F:iron ion binding"/>
    <property type="evidence" value="ECO:0007669"/>
    <property type="project" value="InterPro"/>
</dbReference>
<evidence type="ECO:0000256" key="4">
    <source>
        <dbReference type="ARBA" id="ARBA00023002"/>
    </source>
</evidence>
<feature type="transmembrane region" description="Helical" evidence="8">
    <location>
        <begin position="15"/>
        <end position="35"/>
    </location>
</feature>
<name>V5HAT3_IXORI</name>
<dbReference type="InterPro" id="IPR002401">
    <property type="entry name" value="Cyt_P450_E_grp-I"/>
</dbReference>
<feature type="compositionally biased region" description="Polar residues" evidence="7">
    <location>
        <begin position="299"/>
        <end position="315"/>
    </location>
</feature>
<dbReference type="GO" id="GO:0016705">
    <property type="term" value="F:oxidoreductase activity, acting on paired donors, with incorporation or reduction of molecular oxygen"/>
    <property type="evidence" value="ECO:0007669"/>
    <property type="project" value="InterPro"/>
</dbReference>
<evidence type="ECO:0000256" key="1">
    <source>
        <dbReference type="ARBA" id="ARBA00010617"/>
    </source>
</evidence>
<evidence type="ECO:0000256" key="2">
    <source>
        <dbReference type="ARBA" id="ARBA00022617"/>
    </source>
</evidence>
<keyword evidence="5" id="KW-0408">Iron</keyword>
<dbReference type="PANTHER" id="PTHR24289">
    <property type="entry name" value="STEROID 17-ALPHA-HYDROXYLASE/17,20 LYASE"/>
    <property type="match status" value="1"/>
</dbReference>
<dbReference type="GO" id="GO:0020037">
    <property type="term" value="F:heme binding"/>
    <property type="evidence" value="ECO:0007669"/>
    <property type="project" value="InterPro"/>
</dbReference>